<dbReference type="AlphaFoldDB" id="A0A3L6L469"/>
<comment type="caution">
    <text evidence="2">The sequence shown here is derived from an EMBL/GenBank/DDBJ whole genome shotgun (WGS) entry which is preliminary data.</text>
</comment>
<feature type="region of interest" description="Disordered" evidence="1">
    <location>
        <begin position="280"/>
        <end position="307"/>
    </location>
</feature>
<evidence type="ECO:0000313" key="3">
    <source>
        <dbReference type="Proteomes" id="UP000266743"/>
    </source>
</evidence>
<accession>A0A3L6L469</accession>
<organism evidence="2 3">
    <name type="scientific">Trypanosoma brucei equiperdum</name>
    <dbReference type="NCBI Taxonomy" id="630700"/>
    <lineage>
        <taxon>Eukaryota</taxon>
        <taxon>Discoba</taxon>
        <taxon>Euglenozoa</taxon>
        <taxon>Kinetoplastea</taxon>
        <taxon>Metakinetoplastina</taxon>
        <taxon>Trypanosomatida</taxon>
        <taxon>Trypanosomatidae</taxon>
        <taxon>Trypanosoma</taxon>
    </lineage>
</organism>
<feature type="compositionally biased region" description="Low complexity" evidence="1">
    <location>
        <begin position="129"/>
        <end position="138"/>
    </location>
</feature>
<protein>
    <submittedName>
        <fullName evidence="2">Uncharacterized protein</fullName>
    </submittedName>
</protein>
<feature type="region of interest" description="Disordered" evidence="1">
    <location>
        <begin position="108"/>
        <end position="178"/>
    </location>
</feature>
<feature type="compositionally biased region" description="Basic residues" evidence="1">
    <location>
        <begin position="330"/>
        <end position="344"/>
    </location>
</feature>
<feature type="region of interest" description="Disordered" evidence="1">
    <location>
        <begin position="242"/>
        <end position="265"/>
    </location>
</feature>
<name>A0A3L6L469_9TRYP</name>
<feature type="compositionally biased region" description="Basic residues" evidence="1">
    <location>
        <begin position="139"/>
        <end position="152"/>
    </location>
</feature>
<dbReference type="Proteomes" id="UP000266743">
    <property type="component" value="Chromosome 8"/>
</dbReference>
<evidence type="ECO:0000313" key="2">
    <source>
        <dbReference type="EMBL" id="RHW70906.1"/>
    </source>
</evidence>
<feature type="compositionally biased region" description="Polar residues" evidence="1">
    <location>
        <begin position="33"/>
        <end position="57"/>
    </location>
</feature>
<sequence>MCPVRMVPNVVMITEELFRSFVEQAWGGATGVRTENNEAGPQHTQQQHPSHGSVPTSAVSHLITTPFTARACSPLDYPNLLMAYHRASKNALLRYHYDAPILQPRMIYSHPKRPTPASLEHAHSSRPTQSQHQHSQYYHPRHAQRQHRAIPRHPHEATSARPRPSPHTHAHRDAEASLSSASMLLPATASDTLPRTSGYTDLRITPVMLSRASTSWPHEGVEDYMLEKPTVVAEEGIRPSWSPQQVRYRPPTSSTSSNNAHQRISSGMSMEVLNYGGFADEHDEEYDNSNNEGQFNPLDYGQKDVEEPEGRSTVWLDARDATDGFRSSQRYRHSTNARNSHHPHRTETEDFSRTSGALEQSAHWHVHSHRQTVELDSNYEEASRRTYAWRASDGGEIFLATHSTRRSTLLDDRHV</sequence>
<feature type="region of interest" description="Disordered" evidence="1">
    <location>
        <begin position="330"/>
        <end position="350"/>
    </location>
</feature>
<dbReference type="EMBL" id="QSBY01000008">
    <property type="protein sequence ID" value="RHW70906.1"/>
    <property type="molecule type" value="Genomic_DNA"/>
</dbReference>
<gene>
    <name evidence="2" type="ORF">DPX39_080043100</name>
</gene>
<proteinExistence type="predicted"/>
<reference evidence="2 3" key="1">
    <citation type="submission" date="2018-09" db="EMBL/GenBank/DDBJ databases">
        <title>whole genome sequence of T. equiperdum IVM-t1 strain.</title>
        <authorList>
            <person name="Suganuma K."/>
        </authorList>
    </citation>
    <scope>NUCLEOTIDE SEQUENCE [LARGE SCALE GENOMIC DNA]</scope>
    <source>
        <strain evidence="2 3">IVM-t1</strain>
    </source>
</reference>
<evidence type="ECO:0000256" key="1">
    <source>
        <dbReference type="SAM" id="MobiDB-lite"/>
    </source>
</evidence>
<feature type="region of interest" description="Disordered" evidence="1">
    <location>
        <begin position="32"/>
        <end position="57"/>
    </location>
</feature>